<dbReference type="RefSeq" id="WP_344723722.1">
    <property type="nucleotide sequence ID" value="NZ_BAAAUS010000023.1"/>
</dbReference>
<dbReference type="Proteomes" id="UP001597114">
    <property type="component" value="Unassembled WGS sequence"/>
</dbReference>
<reference evidence="3" key="1">
    <citation type="journal article" date="2019" name="Int. J. Syst. Evol. Microbiol.">
        <title>The Global Catalogue of Microorganisms (GCM) 10K type strain sequencing project: providing services to taxonomists for standard genome sequencing and annotation.</title>
        <authorList>
            <consortium name="The Broad Institute Genomics Platform"/>
            <consortium name="The Broad Institute Genome Sequencing Center for Infectious Disease"/>
            <person name="Wu L."/>
            <person name="Ma J."/>
        </authorList>
    </citation>
    <scope>NUCLEOTIDE SEQUENCE [LARGE SCALE GENOMIC DNA]</scope>
    <source>
        <strain evidence="3">CCM 7043</strain>
    </source>
</reference>
<dbReference type="SUPFAM" id="SSF53756">
    <property type="entry name" value="UDP-Glycosyltransferase/glycogen phosphorylase"/>
    <property type="match status" value="1"/>
</dbReference>
<comment type="caution">
    <text evidence="2">The sequence shown here is derived from an EMBL/GenBank/DDBJ whole genome shotgun (WGS) entry which is preliminary data.</text>
</comment>
<dbReference type="Pfam" id="PF03033">
    <property type="entry name" value="Glyco_transf_28"/>
    <property type="match status" value="1"/>
</dbReference>
<keyword evidence="2" id="KW-0808">Transferase</keyword>
<dbReference type="Gene3D" id="3.40.50.2000">
    <property type="entry name" value="Glycogen Phosphorylase B"/>
    <property type="match status" value="1"/>
</dbReference>
<dbReference type="GO" id="GO:0016757">
    <property type="term" value="F:glycosyltransferase activity"/>
    <property type="evidence" value="ECO:0007669"/>
    <property type="project" value="UniProtKB-KW"/>
</dbReference>
<dbReference type="EMBL" id="JBHUCO010000045">
    <property type="protein sequence ID" value="MFD1522357.1"/>
    <property type="molecule type" value="Genomic_DNA"/>
</dbReference>
<protein>
    <submittedName>
        <fullName evidence="2">Glycosyltransferase</fullName>
        <ecNumber evidence="2">2.4.-.-</ecNumber>
    </submittedName>
</protein>
<dbReference type="EC" id="2.4.-.-" evidence="2"/>
<evidence type="ECO:0000313" key="2">
    <source>
        <dbReference type="EMBL" id="MFD1522357.1"/>
    </source>
</evidence>
<evidence type="ECO:0000259" key="1">
    <source>
        <dbReference type="Pfam" id="PF03033"/>
    </source>
</evidence>
<keyword evidence="2" id="KW-0328">Glycosyltransferase</keyword>
<organism evidence="2 3">
    <name type="scientific">Pseudonocardia yunnanensis</name>
    <dbReference type="NCBI Taxonomy" id="58107"/>
    <lineage>
        <taxon>Bacteria</taxon>
        <taxon>Bacillati</taxon>
        <taxon>Actinomycetota</taxon>
        <taxon>Actinomycetes</taxon>
        <taxon>Pseudonocardiales</taxon>
        <taxon>Pseudonocardiaceae</taxon>
        <taxon>Pseudonocardia</taxon>
    </lineage>
</organism>
<feature type="domain" description="Glycosyltransferase family 28 N-terminal" evidence="1">
    <location>
        <begin position="12"/>
        <end position="109"/>
    </location>
</feature>
<gene>
    <name evidence="2" type="ORF">ACFSJD_33005</name>
</gene>
<accession>A0ABW4F507</accession>
<name>A0ABW4F507_9PSEU</name>
<proteinExistence type="predicted"/>
<evidence type="ECO:0000313" key="3">
    <source>
        <dbReference type="Proteomes" id="UP001597114"/>
    </source>
</evidence>
<dbReference type="InterPro" id="IPR004276">
    <property type="entry name" value="GlycoTrans_28_N"/>
</dbReference>
<sequence length="124" mass="13139">MASISVYGPMGAGHVNPTLGIVAELVRRGHEVTYWAPAQFADRIAETGARFVTITSTWESMGRDALPQMHGKELVRAIGLLLDETKALVPALKDSAAAQACVGSATLRVSRGLPNVPDGTERGR</sequence>
<keyword evidence="3" id="KW-1185">Reference proteome</keyword>